<dbReference type="CDD" id="cd10170">
    <property type="entry name" value="ASKHA_NBD_HSP70"/>
    <property type="match status" value="1"/>
</dbReference>
<dbReference type="AlphaFoldDB" id="A0A409Y7I1"/>
<protein>
    <submittedName>
        <fullName evidence="1">Uncharacterized protein</fullName>
    </submittedName>
</protein>
<comment type="caution">
    <text evidence="1">The sequence shown here is derived from an EMBL/GenBank/DDBJ whole genome shotgun (WGS) entry which is preliminary data.</text>
</comment>
<reference evidence="1 2" key="1">
    <citation type="journal article" date="2018" name="Evol. Lett.">
        <title>Horizontal gene cluster transfer increased hallucinogenic mushroom diversity.</title>
        <authorList>
            <person name="Reynolds H.T."/>
            <person name="Vijayakumar V."/>
            <person name="Gluck-Thaler E."/>
            <person name="Korotkin H.B."/>
            <person name="Matheny P.B."/>
            <person name="Slot J.C."/>
        </authorList>
    </citation>
    <scope>NUCLEOTIDE SEQUENCE [LARGE SCALE GENOMIC DNA]</scope>
    <source>
        <strain evidence="1 2">2629</strain>
    </source>
</reference>
<dbReference type="SUPFAM" id="SSF53067">
    <property type="entry name" value="Actin-like ATPase domain"/>
    <property type="match status" value="2"/>
</dbReference>
<dbReference type="PANTHER" id="PTHR14187:SF5">
    <property type="entry name" value="HEAT SHOCK 70 KDA PROTEIN 12A"/>
    <property type="match status" value="1"/>
</dbReference>
<sequence length="621" mass="69155">MSTSSKLPYTGTQRKLVIAFDVGTTFSGISYAILDPGEVPEICGVTQFPAQKSVGADCKIPTILYYDTKGNMRAAGAEACDDGIADEVEDQGWVKAEWFKLHLRPKTKGNAYVTDSIYPLPPGKTVVDLFSDFLRYLHKCTRSYIEERHPKGADLWKSLEPTAEYVLTHPNGWEGGQQNQMRRAAINAGLITDDAQGRGRLSFLTEGEASLHFCVHSGLTAEANKSGKGVLIIDAGGGTIDISAYKQAQGGGYEEIATPQCHIQGSVMVTTRMSAFLKSVVSFAFRNLRINLIFRHAAYLEGSKYSNAVQHITKCFDQSTKLVFRNNEDWQYIKFGMPNDRESRLNIRHGQLKLPGSDVAACFDPAIECIIKSIEEQKKTASSDIVSIFLVGGFAANDWLFKQIKNKYSAEGIDVSRPDRLVNKAVANGAISFYLDHLVSARIAKFHYGTPACVAFRPNDPDHEVRSKDVFVGVSGRKWIKGLFSCILAKDTKVKESEQFRSHFFQEATSQYALGTIVAPITCYRGKIEKPKWMDEDSSMYHTLCYVEADTSVICKSLKPQLMPNKKTPLPYYEIKFDIVLSFGLTEFKAHIAWMEDGMERTSPAEFVYDTNAVIPHAMED</sequence>
<dbReference type="OrthoDB" id="2963168at2759"/>
<dbReference type="Proteomes" id="UP000284842">
    <property type="component" value="Unassembled WGS sequence"/>
</dbReference>
<evidence type="ECO:0000313" key="1">
    <source>
        <dbReference type="EMBL" id="PPQ98997.1"/>
    </source>
</evidence>
<dbReference type="EMBL" id="NHTK01001371">
    <property type="protein sequence ID" value="PPQ98997.1"/>
    <property type="molecule type" value="Genomic_DNA"/>
</dbReference>
<name>A0A409Y7I1_9AGAR</name>
<dbReference type="InterPro" id="IPR043129">
    <property type="entry name" value="ATPase_NBD"/>
</dbReference>
<organism evidence="1 2">
    <name type="scientific">Panaeolus cyanescens</name>
    <dbReference type="NCBI Taxonomy" id="181874"/>
    <lineage>
        <taxon>Eukaryota</taxon>
        <taxon>Fungi</taxon>
        <taxon>Dikarya</taxon>
        <taxon>Basidiomycota</taxon>
        <taxon>Agaricomycotina</taxon>
        <taxon>Agaricomycetes</taxon>
        <taxon>Agaricomycetidae</taxon>
        <taxon>Agaricales</taxon>
        <taxon>Agaricineae</taxon>
        <taxon>Galeropsidaceae</taxon>
        <taxon>Panaeolus</taxon>
    </lineage>
</organism>
<evidence type="ECO:0000313" key="2">
    <source>
        <dbReference type="Proteomes" id="UP000284842"/>
    </source>
</evidence>
<keyword evidence="2" id="KW-1185">Reference proteome</keyword>
<dbReference type="InParanoid" id="A0A409Y7I1"/>
<dbReference type="Gene3D" id="3.30.420.40">
    <property type="match status" value="1"/>
</dbReference>
<accession>A0A409Y7I1</accession>
<gene>
    <name evidence="1" type="ORF">CVT24_003479</name>
</gene>
<dbReference type="STRING" id="181874.A0A409Y7I1"/>
<dbReference type="PANTHER" id="PTHR14187">
    <property type="entry name" value="ALPHA KINASE/ELONGATION FACTOR 2 KINASE"/>
    <property type="match status" value="1"/>
</dbReference>
<proteinExistence type="predicted"/>